<feature type="domain" description="Non-haem dioxygenase N-terminal" evidence="4">
    <location>
        <begin position="29"/>
        <end position="153"/>
    </location>
</feature>
<sequence>MGDLEEFDQAFVQSPEHRPKLALSDADEIPTIDLSPIFNSVPGSDFPDDLVQQIAAACTEWGFFLVVNHGVPPEKRHRIEAAAREFFGQSLEEKRKVRRSEGMVTGYFDTELTKNVRDWKEVFDLVVADPTIVPASPEPDDEELTQWTNQWPEYPPEFRKTCMEFAEELEKLGHKLMQLIALSLDCRQKGFVTISKSKPVF</sequence>
<dbReference type="InterPro" id="IPR027443">
    <property type="entry name" value="IPNS-like_sf"/>
</dbReference>
<accession>A0A9I9DHD5</accession>
<dbReference type="EnsemblPlants" id="MELO3C018424.2.1">
    <property type="protein sequence ID" value="MELO3C018424.2.1"/>
    <property type="gene ID" value="MELO3C018424.2"/>
</dbReference>
<protein>
    <recommendedName>
        <fullName evidence="4">Non-haem dioxygenase N-terminal domain-containing protein</fullName>
    </recommendedName>
</protein>
<dbReference type="GO" id="GO:0016491">
    <property type="term" value="F:oxidoreductase activity"/>
    <property type="evidence" value="ECO:0007669"/>
    <property type="project" value="UniProtKB-KW"/>
</dbReference>
<dbReference type="InterPro" id="IPR026992">
    <property type="entry name" value="DIOX_N"/>
</dbReference>
<evidence type="ECO:0000256" key="1">
    <source>
        <dbReference type="ARBA" id="ARBA00022723"/>
    </source>
</evidence>
<reference evidence="5" key="1">
    <citation type="submission" date="2023-03" db="UniProtKB">
        <authorList>
            <consortium name="EnsemblPlants"/>
        </authorList>
    </citation>
    <scope>IDENTIFICATION</scope>
</reference>
<dbReference type="AlphaFoldDB" id="A0A9I9DHD5"/>
<dbReference type="PANTHER" id="PTHR10209">
    <property type="entry name" value="OXIDOREDUCTASE, 2OG-FE II OXYGENASE FAMILY PROTEIN"/>
    <property type="match status" value="1"/>
</dbReference>
<dbReference type="GO" id="GO:0046872">
    <property type="term" value="F:metal ion binding"/>
    <property type="evidence" value="ECO:0007669"/>
    <property type="project" value="UniProtKB-KW"/>
</dbReference>
<keyword evidence="3" id="KW-0408">Iron</keyword>
<evidence type="ECO:0000313" key="5">
    <source>
        <dbReference type="EnsemblPlants" id="MELO3C018424.2.1"/>
    </source>
</evidence>
<dbReference type="PANTHER" id="PTHR10209:SF885">
    <property type="entry name" value="2OG-FE(II) OXYGENASE FAMILY, PUTATIVE (AFU_ORTHOLOGUE AFUA_2G00750)-RELATED"/>
    <property type="match status" value="1"/>
</dbReference>
<evidence type="ECO:0000256" key="3">
    <source>
        <dbReference type="ARBA" id="ARBA00023004"/>
    </source>
</evidence>
<proteinExistence type="predicted"/>
<organism evidence="5">
    <name type="scientific">Cucumis melo</name>
    <name type="common">Muskmelon</name>
    <dbReference type="NCBI Taxonomy" id="3656"/>
    <lineage>
        <taxon>Eukaryota</taxon>
        <taxon>Viridiplantae</taxon>
        <taxon>Streptophyta</taxon>
        <taxon>Embryophyta</taxon>
        <taxon>Tracheophyta</taxon>
        <taxon>Spermatophyta</taxon>
        <taxon>Magnoliopsida</taxon>
        <taxon>eudicotyledons</taxon>
        <taxon>Gunneridae</taxon>
        <taxon>Pentapetalae</taxon>
        <taxon>rosids</taxon>
        <taxon>fabids</taxon>
        <taxon>Cucurbitales</taxon>
        <taxon>Cucurbitaceae</taxon>
        <taxon>Benincaseae</taxon>
        <taxon>Cucumis</taxon>
    </lineage>
</organism>
<dbReference type="Gene3D" id="2.60.120.330">
    <property type="entry name" value="B-lactam Antibiotic, Isopenicillin N Synthase, Chain"/>
    <property type="match status" value="1"/>
</dbReference>
<dbReference type="Pfam" id="PF14226">
    <property type="entry name" value="DIOX_N"/>
    <property type="match status" value="1"/>
</dbReference>
<dbReference type="SUPFAM" id="SSF51197">
    <property type="entry name" value="Clavaminate synthase-like"/>
    <property type="match status" value="1"/>
</dbReference>
<dbReference type="Gramene" id="MELO3C018424.2.1">
    <property type="protein sequence ID" value="MELO3C018424.2.1"/>
    <property type="gene ID" value="MELO3C018424.2"/>
</dbReference>
<name>A0A9I9DHD5_CUCME</name>
<keyword evidence="2" id="KW-0560">Oxidoreductase</keyword>
<keyword evidence="1" id="KW-0479">Metal-binding</keyword>
<evidence type="ECO:0000259" key="4">
    <source>
        <dbReference type="Pfam" id="PF14226"/>
    </source>
</evidence>
<evidence type="ECO:0000256" key="2">
    <source>
        <dbReference type="ARBA" id="ARBA00023002"/>
    </source>
</evidence>